<keyword evidence="1" id="KW-0202">Cytokine</keyword>
<reference evidence="4" key="3">
    <citation type="submission" date="2025-09" db="UniProtKB">
        <authorList>
            <consortium name="Ensembl"/>
        </authorList>
    </citation>
    <scope>IDENTIFICATION</scope>
</reference>
<name>A0A3Q1K952_ANATE</name>
<feature type="domain" description="Chemokine interleukin-8-like" evidence="3">
    <location>
        <begin position="32"/>
        <end position="85"/>
    </location>
</feature>
<feature type="chain" id="PRO_5018570959" description="Chemokine interleukin-8-like domain-containing protein" evidence="2">
    <location>
        <begin position="27"/>
        <end position="140"/>
    </location>
</feature>
<dbReference type="GO" id="GO:0008009">
    <property type="term" value="F:chemokine activity"/>
    <property type="evidence" value="ECO:0007669"/>
    <property type="project" value="InterPro"/>
</dbReference>
<feature type="signal peptide" evidence="2">
    <location>
        <begin position="1"/>
        <end position="26"/>
    </location>
</feature>
<dbReference type="GO" id="GO:0005615">
    <property type="term" value="C:extracellular space"/>
    <property type="evidence" value="ECO:0007669"/>
    <property type="project" value="UniProtKB-KW"/>
</dbReference>
<dbReference type="Gene3D" id="2.40.50.40">
    <property type="match status" value="1"/>
</dbReference>
<dbReference type="Proteomes" id="UP000265040">
    <property type="component" value="Chromosome 2"/>
</dbReference>
<dbReference type="OrthoDB" id="8457630at2759"/>
<evidence type="ECO:0000256" key="2">
    <source>
        <dbReference type="SAM" id="SignalP"/>
    </source>
</evidence>
<accession>A0A3Q1K952</accession>
<evidence type="ECO:0000259" key="3">
    <source>
        <dbReference type="Pfam" id="PF00048"/>
    </source>
</evidence>
<sequence length="140" mass="15237">MVSCRNMLKSVLVAIVLVSWNESGLAAEKLASCCEQVTRGEITEKILGYLVQSKSIRPCVNAVIFQTEKGFFCVHPRAPWVHRKIIALKQEKRQTISSPSVSPSGVSLLSIITSTASPSLPSFSSTYKTPVGKNISDQNV</sequence>
<dbReference type="Pfam" id="PF00048">
    <property type="entry name" value="IL8"/>
    <property type="match status" value="1"/>
</dbReference>
<keyword evidence="2" id="KW-0732">Signal</keyword>
<dbReference type="GO" id="GO:0006955">
    <property type="term" value="P:immune response"/>
    <property type="evidence" value="ECO:0007669"/>
    <property type="project" value="InterPro"/>
</dbReference>
<dbReference type="InterPro" id="IPR036048">
    <property type="entry name" value="Interleukin_8-like_sf"/>
</dbReference>
<organism evidence="4 5">
    <name type="scientific">Anabas testudineus</name>
    <name type="common">Climbing perch</name>
    <name type="synonym">Anthias testudineus</name>
    <dbReference type="NCBI Taxonomy" id="64144"/>
    <lineage>
        <taxon>Eukaryota</taxon>
        <taxon>Metazoa</taxon>
        <taxon>Chordata</taxon>
        <taxon>Craniata</taxon>
        <taxon>Vertebrata</taxon>
        <taxon>Euteleostomi</taxon>
        <taxon>Actinopterygii</taxon>
        <taxon>Neopterygii</taxon>
        <taxon>Teleostei</taxon>
        <taxon>Neoteleostei</taxon>
        <taxon>Acanthomorphata</taxon>
        <taxon>Anabantaria</taxon>
        <taxon>Anabantiformes</taxon>
        <taxon>Anabantoidei</taxon>
        <taxon>Anabantidae</taxon>
        <taxon>Anabas</taxon>
    </lineage>
</organism>
<dbReference type="AlphaFoldDB" id="A0A3Q1K952"/>
<reference evidence="4" key="2">
    <citation type="submission" date="2025-08" db="UniProtKB">
        <authorList>
            <consortium name="Ensembl"/>
        </authorList>
    </citation>
    <scope>IDENTIFICATION</scope>
</reference>
<dbReference type="Ensembl" id="ENSATET00000030316.3">
    <property type="protein sequence ID" value="ENSATEP00000029861.1"/>
    <property type="gene ID" value="ENSATEG00000020653.3"/>
</dbReference>
<reference evidence="4" key="1">
    <citation type="submission" date="2021-04" db="EMBL/GenBank/DDBJ databases">
        <authorList>
            <consortium name="Wellcome Sanger Institute Data Sharing"/>
        </authorList>
    </citation>
    <scope>NUCLEOTIDE SEQUENCE [LARGE SCALE GENOMIC DNA]</scope>
</reference>
<keyword evidence="5" id="KW-1185">Reference proteome</keyword>
<evidence type="ECO:0000313" key="5">
    <source>
        <dbReference type="Proteomes" id="UP000265040"/>
    </source>
</evidence>
<proteinExistence type="predicted"/>
<protein>
    <recommendedName>
        <fullName evidence="3">Chemokine interleukin-8-like domain-containing protein</fullName>
    </recommendedName>
</protein>
<dbReference type="InterPro" id="IPR001811">
    <property type="entry name" value="Chemokine_IL8-like_dom"/>
</dbReference>
<evidence type="ECO:0000256" key="1">
    <source>
        <dbReference type="ARBA" id="ARBA00022514"/>
    </source>
</evidence>
<evidence type="ECO:0000313" key="4">
    <source>
        <dbReference type="Ensembl" id="ENSATEP00000029861.1"/>
    </source>
</evidence>
<dbReference type="GeneTree" id="ENSGT01030000234839"/>
<dbReference type="OMA" id="GMPSTHY"/>
<dbReference type="SUPFAM" id="SSF54117">
    <property type="entry name" value="Interleukin 8-like chemokines"/>
    <property type="match status" value="1"/>
</dbReference>